<dbReference type="SUPFAM" id="SSF57667">
    <property type="entry name" value="beta-beta-alpha zinc fingers"/>
    <property type="match status" value="1"/>
</dbReference>
<evidence type="ECO:0000256" key="1">
    <source>
        <dbReference type="ARBA" id="ARBA00022723"/>
    </source>
</evidence>
<dbReference type="Gene3D" id="3.30.160.60">
    <property type="entry name" value="Classic Zinc Finger"/>
    <property type="match status" value="1"/>
</dbReference>
<evidence type="ECO:0000256" key="7">
    <source>
        <dbReference type="PROSITE-ProRule" id="PRU00042"/>
    </source>
</evidence>
<organism evidence="10 11">
    <name type="scientific">Lachancea nothofagi CBS 11611</name>
    <dbReference type="NCBI Taxonomy" id="1266666"/>
    <lineage>
        <taxon>Eukaryota</taxon>
        <taxon>Fungi</taxon>
        <taxon>Dikarya</taxon>
        <taxon>Ascomycota</taxon>
        <taxon>Saccharomycotina</taxon>
        <taxon>Saccharomycetes</taxon>
        <taxon>Saccharomycetales</taxon>
        <taxon>Saccharomycetaceae</taxon>
        <taxon>Lachancea</taxon>
    </lineage>
</organism>
<feature type="compositionally biased region" description="Polar residues" evidence="8">
    <location>
        <begin position="66"/>
        <end position="95"/>
    </location>
</feature>
<dbReference type="Proteomes" id="UP000189911">
    <property type="component" value="Chromosome H"/>
</dbReference>
<keyword evidence="1" id="KW-0479">Metal-binding</keyword>
<feature type="domain" description="C2H2-type" evidence="9">
    <location>
        <begin position="156"/>
        <end position="183"/>
    </location>
</feature>
<name>A0A1G4KN00_9SACH</name>
<dbReference type="EMBL" id="LT598447">
    <property type="protein sequence ID" value="SCV05918.1"/>
    <property type="molecule type" value="Genomic_DNA"/>
</dbReference>
<accession>A0A1G4KN00</accession>
<evidence type="ECO:0000256" key="2">
    <source>
        <dbReference type="ARBA" id="ARBA00022737"/>
    </source>
</evidence>
<dbReference type="FunFam" id="3.30.160.60:FF:000340">
    <property type="entry name" value="zinc finger protein 473 isoform X1"/>
    <property type="match status" value="1"/>
</dbReference>
<dbReference type="PROSITE" id="PS50157">
    <property type="entry name" value="ZINC_FINGER_C2H2_2"/>
    <property type="match status" value="1"/>
</dbReference>
<feature type="compositionally biased region" description="Basic and acidic residues" evidence="8">
    <location>
        <begin position="43"/>
        <end position="58"/>
    </location>
</feature>
<comment type="similarity">
    <text evidence="5">Belongs to the pacC/RIM101 family.</text>
</comment>
<dbReference type="PROSITE" id="PS00028">
    <property type="entry name" value="ZINC_FINGER_C2H2_1"/>
    <property type="match status" value="1"/>
</dbReference>
<feature type="region of interest" description="Disordered" evidence="8">
    <location>
        <begin position="23"/>
        <end position="127"/>
    </location>
</feature>
<evidence type="ECO:0000256" key="5">
    <source>
        <dbReference type="ARBA" id="ARBA00038089"/>
    </source>
</evidence>
<keyword evidence="2" id="KW-0677">Repeat</keyword>
<keyword evidence="11" id="KW-1185">Reference proteome</keyword>
<sequence>MGPDDTAKDPRAVKLPPISSFDHLILQDGPSHVTNVDFQFRPRSRDSGLRPEHSRSQRSDSASVSPTTPISSLAGTISPTRHNWHSNTDRAQNGSAGDLEARTTPPPVSSSSSYTPPTVAKASRPRRKKECPICHGLFANLSTHKSTHLLPEDKPHKCPTCERGFARSNDLLRHLKRHWKDQFINSTSSELGSDSHDISTGGNISPSHSMHMVKGTFRCPYSAKLIEMDMRMNPGHHQKHYFNTLDCHQTGIFSRCDTYKNHLKALHFEYPPGTRKGDRNAVSGKCKHCGQEFVNVGDWVETHVGKTCGYEFD</sequence>
<reference evidence="11" key="1">
    <citation type="submission" date="2016-03" db="EMBL/GenBank/DDBJ databases">
        <authorList>
            <person name="Devillers Hugo."/>
        </authorList>
    </citation>
    <scope>NUCLEOTIDE SEQUENCE [LARGE SCALE GENOMIC DNA]</scope>
</reference>
<evidence type="ECO:0000313" key="11">
    <source>
        <dbReference type="Proteomes" id="UP000189911"/>
    </source>
</evidence>
<dbReference type="AlphaFoldDB" id="A0A1G4KN00"/>
<evidence type="ECO:0000256" key="3">
    <source>
        <dbReference type="ARBA" id="ARBA00022771"/>
    </source>
</evidence>
<dbReference type="GO" id="GO:0008270">
    <property type="term" value="F:zinc ion binding"/>
    <property type="evidence" value="ECO:0007669"/>
    <property type="project" value="UniProtKB-KW"/>
</dbReference>
<dbReference type="SMART" id="SM00355">
    <property type="entry name" value="ZnF_C2H2"/>
    <property type="match status" value="2"/>
</dbReference>
<protein>
    <recommendedName>
        <fullName evidence="6">pH-response transcription factor pacC/RIM101</fullName>
    </recommendedName>
</protein>
<dbReference type="GO" id="GO:0005634">
    <property type="term" value="C:nucleus"/>
    <property type="evidence" value="ECO:0007669"/>
    <property type="project" value="UniProtKB-ARBA"/>
</dbReference>
<evidence type="ECO:0000313" key="10">
    <source>
        <dbReference type="EMBL" id="SCV05918.1"/>
    </source>
</evidence>
<dbReference type="InterPro" id="IPR036236">
    <property type="entry name" value="Znf_C2H2_sf"/>
</dbReference>
<evidence type="ECO:0000256" key="8">
    <source>
        <dbReference type="SAM" id="MobiDB-lite"/>
    </source>
</evidence>
<keyword evidence="3 7" id="KW-0863">Zinc-finger</keyword>
<gene>
    <name evidence="10" type="ORF">LANO_0H18052G</name>
</gene>
<proteinExistence type="inferred from homology"/>
<dbReference type="OrthoDB" id="10018191at2759"/>
<evidence type="ECO:0000256" key="6">
    <source>
        <dbReference type="ARBA" id="ARBA00039490"/>
    </source>
</evidence>
<evidence type="ECO:0000256" key="4">
    <source>
        <dbReference type="ARBA" id="ARBA00022833"/>
    </source>
</evidence>
<dbReference type="InterPro" id="IPR013087">
    <property type="entry name" value="Znf_C2H2_type"/>
</dbReference>
<keyword evidence="4" id="KW-0862">Zinc</keyword>
<evidence type="ECO:0000259" key="9">
    <source>
        <dbReference type="PROSITE" id="PS50157"/>
    </source>
</evidence>
<feature type="compositionally biased region" description="Low complexity" evidence="8">
    <location>
        <begin position="109"/>
        <end position="119"/>
    </location>
</feature>